<keyword evidence="3" id="KW-0378">Hydrolase</keyword>
<evidence type="ECO:0000259" key="1">
    <source>
        <dbReference type="Pfam" id="PF11784"/>
    </source>
</evidence>
<sequence length="338" mass="37490">MCRLDGSPIARSSSRVISALREKGWTVHPQVGVSGYRVDIGVVDPRAPGRYLLGVECDGAMYHSGATARDRDRLRQHVLEGLGWELYRIWSTDWWLNPQEPIRKLVARLEELVATVPAEDEPPVELPEEEKYEEAPHALYARAGSVVESIAPATQLPEYELTRLDRGNPHLFYESRSMPTLAGQLLKVIETEGPVSQAIVFKRVTWAWGLSRVGSRIEAHLIAVMPKQVTRTTDKDITFYWPGHANPSTWEGIRVPGGDPETRRSIDEISLEELGNAAMYILMQQGGTSQEGLVKAVCRLLGVARATAEAGIRISRALTHGRVQATVAMEGGSIRLRN</sequence>
<name>E5AT40_MYCRK</name>
<dbReference type="STRING" id="882378.RBRH_04070"/>
<dbReference type="Pfam" id="PF18741">
    <property type="entry name" value="MTES_1575"/>
    <property type="match status" value="1"/>
</dbReference>
<feature type="domain" description="Restriction endonuclease type II-like" evidence="2">
    <location>
        <begin position="14"/>
        <end position="109"/>
    </location>
</feature>
<dbReference type="SUPFAM" id="SSF52980">
    <property type="entry name" value="Restriction endonuclease-like"/>
    <property type="match status" value="1"/>
</dbReference>
<dbReference type="Proteomes" id="UP000007437">
    <property type="component" value="Chromosome"/>
</dbReference>
<dbReference type="AlphaFoldDB" id="E5AT40"/>
<gene>
    <name evidence="3" type="ordered locus">RBRH_04070</name>
</gene>
<evidence type="ECO:0000313" key="3">
    <source>
        <dbReference type="EMBL" id="CBW73584.1"/>
    </source>
</evidence>
<accession>E5AT40</accession>
<keyword evidence="3" id="KW-0067">ATP-binding</keyword>
<dbReference type="InterPro" id="IPR011335">
    <property type="entry name" value="Restrct_endonuc-II-like"/>
</dbReference>
<dbReference type="InterPro" id="IPR021754">
    <property type="entry name" value="DUF3320"/>
</dbReference>
<dbReference type="InterPro" id="IPR049468">
    <property type="entry name" value="Restrct_endonuc-II-like_dom"/>
</dbReference>
<keyword evidence="3" id="KW-0547">Nucleotide-binding</keyword>
<reference evidence="3 4" key="1">
    <citation type="journal article" date="2011" name="J. Bacteriol.">
        <title>Complete genome sequence of Burkholderia rhizoxinica, an endosymbiont of Rhizopus microsporus.</title>
        <authorList>
            <person name="Lackner G."/>
            <person name="Moebius N."/>
            <person name="Partida-Martinez L."/>
            <person name="Hertweck C."/>
        </authorList>
    </citation>
    <scope>NUCLEOTIDE SEQUENCE [LARGE SCALE GENOMIC DNA]</scope>
    <source>
        <strain evidence="4">DSM 19002 / CIP 109453 / HKI 454</strain>
    </source>
</reference>
<evidence type="ECO:0000259" key="2">
    <source>
        <dbReference type="Pfam" id="PF18741"/>
    </source>
</evidence>
<dbReference type="GO" id="GO:0004386">
    <property type="term" value="F:helicase activity"/>
    <property type="evidence" value="ECO:0007669"/>
    <property type="project" value="UniProtKB-KW"/>
</dbReference>
<dbReference type="eggNOG" id="COG2852">
    <property type="taxonomic scope" value="Bacteria"/>
</dbReference>
<evidence type="ECO:0000313" key="4">
    <source>
        <dbReference type="Proteomes" id="UP000007437"/>
    </source>
</evidence>
<keyword evidence="3" id="KW-0347">Helicase</keyword>
<dbReference type="Gene3D" id="3.40.960.10">
    <property type="entry name" value="VSR Endonuclease"/>
    <property type="match status" value="1"/>
</dbReference>
<feature type="domain" description="DUF3320" evidence="1">
    <location>
        <begin position="171"/>
        <end position="218"/>
    </location>
</feature>
<dbReference type="KEGG" id="brh:RBRH_04070"/>
<dbReference type="HOGENOM" id="CLU_890426_0_0_4"/>
<dbReference type="FunFam" id="3.40.960.10:FF:000002">
    <property type="entry name" value="DNA helicase related protein"/>
    <property type="match status" value="1"/>
</dbReference>
<dbReference type="Pfam" id="PF11784">
    <property type="entry name" value="DUF3320"/>
    <property type="match status" value="1"/>
</dbReference>
<organism evidence="3 4">
    <name type="scientific">Mycetohabitans rhizoxinica (strain DSM 19002 / CIP 109453 / HKI 454)</name>
    <name type="common">Paraburkholderia rhizoxinica</name>
    <dbReference type="NCBI Taxonomy" id="882378"/>
    <lineage>
        <taxon>Bacteria</taxon>
        <taxon>Pseudomonadati</taxon>
        <taxon>Pseudomonadota</taxon>
        <taxon>Betaproteobacteria</taxon>
        <taxon>Burkholderiales</taxon>
        <taxon>Burkholderiaceae</taxon>
        <taxon>Mycetohabitans</taxon>
    </lineage>
</organism>
<dbReference type="EMBL" id="FR687359">
    <property type="protein sequence ID" value="CBW73584.1"/>
    <property type="molecule type" value="Genomic_DNA"/>
</dbReference>
<protein>
    <submittedName>
        <fullName evidence="3">DNA helicase</fullName>
    </submittedName>
</protein>
<proteinExistence type="predicted"/>